<dbReference type="GO" id="GO:0070876">
    <property type="term" value="C:SOSS complex"/>
    <property type="evidence" value="ECO:0007669"/>
    <property type="project" value="TreeGrafter"/>
</dbReference>
<dbReference type="GO" id="GO:0003677">
    <property type="term" value="F:DNA binding"/>
    <property type="evidence" value="ECO:0007669"/>
    <property type="project" value="UniProtKB-KW"/>
</dbReference>
<keyword evidence="1" id="KW-0238">DNA-binding</keyword>
<accession>A0A8K0C3K9</accession>
<dbReference type="GO" id="GO:0010212">
    <property type="term" value="P:response to ionizing radiation"/>
    <property type="evidence" value="ECO:0007669"/>
    <property type="project" value="TreeGrafter"/>
</dbReference>
<dbReference type="InterPro" id="IPR051231">
    <property type="entry name" value="SOSS-B"/>
</dbReference>
<comment type="caution">
    <text evidence="3">The sequence shown here is derived from an EMBL/GenBank/DDBJ whole genome shotgun (WGS) entry which is preliminary data.</text>
</comment>
<protein>
    <recommendedName>
        <fullName evidence="2">Single-stranded DNA binding protein Ssb-like OB fold domain-containing protein</fullName>
    </recommendedName>
</protein>
<dbReference type="SUPFAM" id="SSF50249">
    <property type="entry name" value="Nucleic acid-binding proteins"/>
    <property type="match status" value="1"/>
</dbReference>
<evidence type="ECO:0000256" key="1">
    <source>
        <dbReference type="ARBA" id="ARBA00023125"/>
    </source>
</evidence>
<evidence type="ECO:0000259" key="2">
    <source>
        <dbReference type="Pfam" id="PF21473"/>
    </source>
</evidence>
<dbReference type="InterPro" id="IPR012340">
    <property type="entry name" value="NA-bd_OB-fold"/>
</dbReference>
<proteinExistence type="predicted"/>
<dbReference type="OrthoDB" id="295715at2759"/>
<dbReference type="PANTHER" id="PTHR13356">
    <property type="entry name" value="OB FOLD NUCLEIC ACID BINDING PROTEIN-RELATED"/>
    <property type="match status" value="1"/>
</dbReference>
<dbReference type="GO" id="GO:0044818">
    <property type="term" value="P:mitotic G2/M transition checkpoint"/>
    <property type="evidence" value="ECO:0007669"/>
    <property type="project" value="TreeGrafter"/>
</dbReference>
<dbReference type="InterPro" id="IPR048970">
    <property type="entry name" value="OB_Ssb-like"/>
</dbReference>
<organism evidence="3 4">
    <name type="scientific">Ignelater luminosus</name>
    <name type="common">Cucubano</name>
    <name type="synonym">Pyrophorus luminosus</name>
    <dbReference type="NCBI Taxonomy" id="2038154"/>
    <lineage>
        <taxon>Eukaryota</taxon>
        <taxon>Metazoa</taxon>
        <taxon>Ecdysozoa</taxon>
        <taxon>Arthropoda</taxon>
        <taxon>Hexapoda</taxon>
        <taxon>Insecta</taxon>
        <taxon>Pterygota</taxon>
        <taxon>Neoptera</taxon>
        <taxon>Endopterygota</taxon>
        <taxon>Coleoptera</taxon>
        <taxon>Polyphaga</taxon>
        <taxon>Elateriformia</taxon>
        <taxon>Elateroidea</taxon>
        <taxon>Elateridae</taxon>
        <taxon>Agrypninae</taxon>
        <taxon>Pyrophorini</taxon>
        <taxon>Ignelater</taxon>
    </lineage>
</organism>
<dbReference type="EMBL" id="VTPC01091260">
    <property type="protein sequence ID" value="KAF2878888.1"/>
    <property type="molecule type" value="Genomic_DNA"/>
</dbReference>
<dbReference type="GO" id="GO:0005694">
    <property type="term" value="C:chromosome"/>
    <property type="evidence" value="ECO:0007669"/>
    <property type="project" value="UniProtKB-ARBA"/>
</dbReference>
<keyword evidence="4" id="KW-1185">Reference proteome</keyword>
<dbReference type="Proteomes" id="UP000801492">
    <property type="component" value="Unassembled WGS sequence"/>
</dbReference>
<evidence type="ECO:0000313" key="3">
    <source>
        <dbReference type="EMBL" id="KAF2878888.1"/>
    </source>
</evidence>
<dbReference type="AlphaFoldDB" id="A0A8K0C3K9"/>
<dbReference type="Pfam" id="PF21473">
    <property type="entry name" value="OB_Ssb-like"/>
    <property type="match status" value="1"/>
</dbReference>
<dbReference type="Gene3D" id="2.40.50.140">
    <property type="entry name" value="Nucleic acid-binding proteins"/>
    <property type="match status" value="1"/>
</dbReference>
<evidence type="ECO:0000313" key="4">
    <source>
        <dbReference type="Proteomes" id="UP000801492"/>
    </source>
</evidence>
<dbReference type="PANTHER" id="PTHR13356:SF0">
    <property type="entry name" value="SOSS COMPLEX SUBUNIT B HOMOLOG"/>
    <property type="match status" value="1"/>
</dbReference>
<dbReference type="CDD" id="cd04491">
    <property type="entry name" value="SoSSB_OBF"/>
    <property type="match status" value="1"/>
</dbReference>
<reference evidence="3" key="1">
    <citation type="submission" date="2019-08" db="EMBL/GenBank/DDBJ databases">
        <title>The genome of the North American firefly Photinus pyralis.</title>
        <authorList>
            <consortium name="Photinus pyralis genome working group"/>
            <person name="Fallon T.R."/>
            <person name="Sander Lower S.E."/>
            <person name="Weng J.-K."/>
        </authorList>
    </citation>
    <scope>NUCLEOTIDE SEQUENCE</scope>
    <source>
        <strain evidence="3">TRF0915ILg1</strain>
        <tissue evidence="3">Whole body</tissue>
    </source>
</reference>
<sequence length="141" mass="15748">MNNKFMYIKDLRSGMKRLELVFIVLETGPPIPNQANLEIRELKVADTTACITATIWGEAGGLLKPGDIVRLTNAYVSIWHGCLRLCNYKTSILQKIDEFCMVFNEKLNMSDPRQFGELLAKAESSNSAANKASTSQNHPNN</sequence>
<feature type="domain" description="Single-stranded DNA binding protein Ssb-like OB fold" evidence="2">
    <location>
        <begin position="34"/>
        <end position="86"/>
    </location>
</feature>
<name>A0A8K0C3K9_IGNLU</name>
<dbReference type="FunFam" id="2.40.50.140:FF:000072">
    <property type="entry name" value="SOSS complex subunit B2"/>
    <property type="match status" value="1"/>
</dbReference>
<dbReference type="GO" id="GO:0000724">
    <property type="term" value="P:double-strand break repair via homologous recombination"/>
    <property type="evidence" value="ECO:0007669"/>
    <property type="project" value="TreeGrafter"/>
</dbReference>
<gene>
    <name evidence="3" type="ORF">ILUMI_27279</name>
</gene>